<feature type="transmembrane region" description="Helical" evidence="1">
    <location>
        <begin position="119"/>
        <end position="138"/>
    </location>
</feature>
<dbReference type="HOGENOM" id="CLU_1422349_0_0_1"/>
<feature type="transmembrane region" description="Helical" evidence="1">
    <location>
        <begin position="96"/>
        <end position="113"/>
    </location>
</feature>
<name>A0A0A1TKX0_9HYPO</name>
<keyword evidence="3" id="KW-1185">Reference proteome</keyword>
<feature type="transmembrane region" description="Helical" evidence="1">
    <location>
        <begin position="6"/>
        <end position="27"/>
    </location>
</feature>
<accession>A0A0A1TKX0</accession>
<reference evidence="2 3" key="1">
    <citation type="journal article" date="2015" name="Genome Announc.">
        <title>Draft Genome Sequence and Gene Annotation of the Entomopathogenic Fungus Verticillium hemipterigenum.</title>
        <authorList>
            <person name="Horn F."/>
            <person name="Habel A."/>
            <person name="Scharf D.H."/>
            <person name="Dworschak J."/>
            <person name="Brakhage A.A."/>
            <person name="Guthke R."/>
            <person name="Hertweck C."/>
            <person name="Linde J."/>
        </authorList>
    </citation>
    <scope>NUCLEOTIDE SEQUENCE [LARGE SCALE GENOMIC DNA]</scope>
</reference>
<feature type="transmembrane region" description="Helical" evidence="1">
    <location>
        <begin position="66"/>
        <end position="84"/>
    </location>
</feature>
<dbReference type="Proteomes" id="UP000039046">
    <property type="component" value="Unassembled WGS sequence"/>
</dbReference>
<protein>
    <submittedName>
        <fullName evidence="2">Uncharacterized protein</fullName>
    </submittedName>
</protein>
<organism evidence="2 3">
    <name type="scientific">[Torrubiella] hemipterigena</name>
    <dbReference type="NCBI Taxonomy" id="1531966"/>
    <lineage>
        <taxon>Eukaryota</taxon>
        <taxon>Fungi</taxon>
        <taxon>Dikarya</taxon>
        <taxon>Ascomycota</taxon>
        <taxon>Pezizomycotina</taxon>
        <taxon>Sordariomycetes</taxon>
        <taxon>Hypocreomycetidae</taxon>
        <taxon>Hypocreales</taxon>
        <taxon>Clavicipitaceae</taxon>
        <taxon>Clavicipitaceae incertae sedis</taxon>
        <taxon>'Torrubiella' clade</taxon>
    </lineage>
</organism>
<proteinExistence type="predicted"/>
<keyword evidence="1" id="KW-1133">Transmembrane helix</keyword>
<gene>
    <name evidence="2" type="ORF">VHEMI07190</name>
</gene>
<keyword evidence="1" id="KW-0812">Transmembrane</keyword>
<dbReference type="AlphaFoldDB" id="A0A0A1TKX0"/>
<feature type="transmembrane region" description="Helical" evidence="1">
    <location>
        <begin position="34"/>
        <end position="54"/>
    </location>
</feature>
<evidence type="ECO:0000313" key="2">
    <source>
        <dbReference type="EMBL" id="CEJ91480.1"/>
    </source>
</evidence>
<evidence type="ECO:0000313" key="3">
    <source>
        <dbReference type="Proteomes" id="UP000039046"/>
    </source>
</evidence>
<dbReference type="EMBL" id="CDHN01000003">
    <property type="protein sequence ID" value="CEJ91480.1"/>
    <property type="molecule type" value="Genomic_DNA"/>
</dbReference>
<evidence type="ECO:0000256" key="1">
    <source>
        <dbReference type="SAM" id="Phobius"/>
    </source>
</evidence>
<sequence>MSSTHTMDLSILAKTAAFAAIIYYQYIRTGRCMILLQQVLLLLSGWFASIIILVHEPENALEKQAAVSFFASCVVLSVCFAMVLDLDTSWSDIGKQLIFFWATTTLIALIPLYRDQGIHASHILFLCKTPFIIASFFIRLPVDGAGPLTDATRKWAKEIWYNMHNTSSEDLFLRLSQDDVFGYNATALELE</sequence>
<keyword evidence="1" id="KW-0472">Membrane</keyword>